<dbReference type="InterPro" id="IPR012677">
    <property type="entry name" value="Nucleotide-bd_a/b_plait_sf"/>
</dbReference>
<sequence length="907" mass="99521">MTSKEQDFDRKLYELLERKPPGISASKIKDLTRIAMTSPKSLNVFSASDILIIAEKIQQYKNIVYSVQKFIQRCSADYKLGALYVLDSISQAAQRQKTLVAEKDSDGSAWSGAEYLERFEKILEEMFLHIMQCPEHDKDKVKRVLDIWLTKDVIYDKELIRKIKDTYFSQRTVTNPLENNVHESQSITTPVSHGGDPRMVSVPNQPNITMSTTLDSSALLATLNNLTQGTLNIPPFLSSNPITAATTQPINTSIAFNNVATNAHAVPPQFPNITQPSVSANNGFLQSPVSSSNYQSKTVTNNSETTKPKDSLNDPLDFDYGDMDEDEDGDITQSGANGEINNTTKEAILTNPINVKPINVNQSATPTAQQLNQDQNQNMTNQYFQPSQGNQTNSSQSVPPQPPPPTSAAPSLLMSGQQPIPTTNNAMPPFPFPQQPWAGPAQQPPPPPPGNIPPPQNQYQQPPPFPTQPWNGQQGLLPPPSWNPIPPQQHAPPDHFPNNQAPQGYPIPPPGHPLPPPGHPLPPPGHSMPPPPGHLLHQGPPGPPTPGLPVQHQGPPPGHMLQGPPGPLHQGPPGPNHQGPPGPNHQGPPGHMELPVGIPQDDCIAYADPNVGRDFIKVLSRTLYVGSVTEDLTRGVMEKIFLNYGRVSTITINYDKNHAFIKMETRAGAARALHSLKMQVSQKGKQNCKITVVRWGVGFGPKNCFDFDSGESLIPLNRLTETDRKWLFTSERGGTGGRDIVGGIVVEEPDIVIGEGFSSGSGNKKLGPQHESTRKERRRGHDKGDRSSNSSDSRKYSDASWEGSSPRRHTSKWGDTSNDSPFQGTASPPSQEHLPAQQRSHSFSPGLSPRTPDHLPQSEFGSSTLQSQEQHFQQRREQTPQTSHKRDYFNSHGDTPAREGKKSRWDK</sequence>
<dbReference type="Gene3D" id="1.25.40.90">
    <property type="match status" value="1"/>
</dbReference>
<evidence type="ECO:0000256" key="1">
    <source>
        <dbReference type="PROSITE-ProRule" id="PRU00176"/>
    </source>
</evidence>
<dbReference type="InterPro" id="IPR000504">
    <property type="entry name" value="RRM_dom"/>
</dbReference>
<dbReference type="SUPFAM" id="SSF48464">
    <property type="entry name" value="ENTH/VHS domain"/>
    <property type="match status" value="1"/>
</dbReference>
<feature type="compositionally biased region" description="Pro residues" evidence="2">
    <location>
        <begin position="554"/>
        <end position="583"/>
    </location>
</feature>
<evidence type="ECO:0000259" key="4">
    <source>
        <dbReference type="PROSITE" id="PS51391"/>
    </source>
</evidence>
<dbReference type="AlphaFoldDB" id="A0A9N9EZ49"/>
<feature type="compositionally biased region" description="Polar residues" evidence="2">
    <location>
        <begin position="859"/>
        <end position="871"/>
    </location>
</feature>
<evidence type="ECO:0000259" key="3">
    <source>
        <dbReference type="PROSITE" id="PS50102"/>
    </source>
</evidence>
<dbReference type="OrthoDB" id="79367at2759"/>
<feature type="region of interest" description="Disordered" evidence="2">
    <location>
        <begin position="380"/>
        <end position="596"/>
    </location>
</feature>
<protein>
    <submittedName>
        <fullName evidence="5">1762_t:CDS:1</fullName>
    </submittedName>
</protein>
<feature type="compositionally biased region" description="Pro residues" evidence="2">
    <location>
        <begin position="442"/>
        <end position="467"/>
    </location>
</feature>
<feature type="region of interest" description="Disordered" evidence="2">
    <location>
        <begin position="272"/>
        <end position="342"/>
    </location>
</feature>
<feature type="compositionally biased region" description="Polar residues" evidence="2">
    <location>
        <begin position="331"/>
        <end position="342"/>
    </location>
</feature>
<feature type="compositionally biased region" description="Polar residues" evidence="2">
    <location>
        <begin position="380"/>
        <end position="389"/>
    </location>
</feature>
<feature type="compositionally biased region" description="Pro residues" evidence="2">
    <location>
        <begin position="477"/>
        <end position="490"/>
    </location>
</feature>
<feature type="region of interest" description="Disordered" evidence="2">
    <location>
        <begin position="754"/>
        <end position="907"/>
    </location>
</feature>
<dbReference type="EMBL" id="CAJVQA010001021">
    <property type="protein sequence ID" value="CAG8499634.1"/>
    <property type="molecule type" value="Genomic_DNA"/>
</dbReference>
<feature type="compositionally biased region" description="Basic and acidic residues" evidence="2">
    <location>
        <begin position="782"/>
        <end position="797"/>
    </location>
</feature>
<feature type="compositionally biased region" description="Polar residues" evidence="2">
    <location>
        <begin position="414"/>
        <end position="426"/>
    </location>
</feature>
<evidence type="ECO:0000256" key="2">
    <source>
        <dbReference type="SAM" id="MobiDB-lite"/>
    </source>
</evidence>
<dbReference type="Proteomes" id="UP000789759">
    <property type="component" value="Unassembled WGS sequence"/>
</dbReference>
<evidence type="ECO:0000313" key="6">
    <source>
        <dbReference type="Proteomes" id="UP000789759"/>
    </source>
</evidence>
<dbReference type="InterPro" id="IPR008942">
    <property type="entry name" value="ENTH_VHS"/>
</dbReference>
<accession>A0A9N9EZ49</accession>
<dbReference type="Pfam" id="PF04818">
    <property type="entry name" value="CID"/>
    <property type="match status" value="1"/>
</dbReference>
<feature type="compositionally biased region" description="Basic and acidic residues" evidence="2">
    <location>
        <begin position="872"/>
        <end position="907"/>
    </location>
</feature>
<dbReference type="Pfam" id="PF21380">
    <property type="entry name" value="Nrd1-Seb1_dom2"/>
    <property type="match status" value="1"/>
</dbReference>
<dbReference type="SUPFAM" id="SSF54928">
    <property type="entry name" value="RNA-binding domain, RBD"/>
    <property type="match status" value="1"/>
</dbReference>
<dbReference type="InterPro" id="IPR035979">
    <property type="entry name" value="RBD_domain_sf"/>
</dbReference>
<gene>
    <name evidence="5" type="ORF">CPELLU_LOCUS2384</name>
</gene>
<name>A0A9N9EZ49_9GLOM</name>
<reference evidence="5" key="1">
    <citation type="submission" date="2021-06" db="EMBL/GenBank/DDBJ databases">
        <authorList>
            <person name="Kallberg Y."/>
            <person name="Tangrot J."/>
            <person name="Rosling A."/>
        </authorList>
    </citation>
    <scope>NUCLEOTIDE SEQUENCE</scope>
    <source>
        <strain evidence="5">FL966</strain>
    </source>
</reference>
<dbReference type="GO" id="GO:0003723">
    <property type="term" value="F:RNA binding"/>
    <property type="evidence" value="ECO:0007669"/>
    <property type="project" value="UniProtKB-UniRule"/>
</dbReference>
<dbReference type="InterPro" id="IPR048892">
    <property type="entry name" value="Nrd1_Seb1_dom2"/>
</dbReference>
<dbReference type="SMART" id="SM00582">
    <property type="entry name" value="RPR"/>
    <property type="match status" value="1"/>
</dbReference>
<dbReference type="SMART" id="SM00360">
    <property type="entry name" value="RRM"/>
    <property type="match status" value="1"/>
</dbReference>
<feature type="domain" description="RRM" evidence="3">
    <location>
        <begin position="621"/>
        <end position="683"/>
    </location>
</feature>
<feature type="compositionally biased region" description="Polar residues" evidence="2">
    <location>
        <begin position="813"/>
        <end position="830"/>
    </location>
</feature>
<keyword evidence="6" id="KW-1185">Reference proteome</keyword>
<proteinExistence type="predicted"/>
<feature type="compositionally biased region" description="Polar residues" evidence="2">
    <location>
        <begin position="272"/>
        <end position="305"/>
    </location>
</feature>
<keyword evidence="1" id="KW-0694">RNA-binding</keyword>
<feature type="domain" description="CID" evidence="4">
    <location>
        <begin position="1"/>
        <end position="171"/>
    </location>
</feature>
<dbReference type="Pfam" id="PF00076">
    <property type="entry name" value="RRM_1"/>
    <property type="match status" value="1"/>
</dbReference>
<dbReference type="PROSITE" id="PS51391">
    <property type="entry name" value="CID"/>
    <property type="match status" value="1"/>
</dbReference>
<evidence type="ECO:0000313" key="5">
    <source>
        <dbReference type="EMBL" id="CAG8499634.1"/>
    </source>
</evidence>
<organism evidence="5 6">
    <name type="scientific">Cetraspora pellucida</name>
    <dbReference type="NCBI Taxonomy" id="1433469"/>
    <lineage>
        <taxon>Eukaryota</taxon>
        <taxon>Fungi</taxon>
        <taxon>Fungi incertae sedis</taxon>
        <taxon>Mucoromycota</taxon>
        <taxon>Glomeromycotina</taxon>
        <taxon>Glomeromycetes</taxon>
        <taxon>Diversisporales</taxon>
        <taxon>Gigasporaceae</taxon>
        <taxon>Cetraspora</taxon>
    </lineage>
</organism>
<feature type="compositionally biased region" description="Acidic residues" evidence="2">
    <location>
        <begin position="316"/>
        <end position="330"/>
    </location>
</feature>
<dbReference type="InterPro" id="IPR006569">
    <property type="entry name" value="CID_dom"/>
</dbReference>
<dbReference type="PROSITE" id="PS50102">
    <property type="entry name" value="RRM"/>
    <property type="match status" value="1"/>
</dbReference>
<comment type="caution">
    <text evidence="5">The sequence shown here is derived from an EMBL/GenBank/DDBJ whole genome shotgun (WGS) entry which is preliminary data.</text>
</comment>
<feature type="compositionally biased region" description="Pro residues" evidence="2">
    <location>
        <begin position="505"/>
        <end position="533"/>
    </location>
</feature>
<dbReference type="Gene3D" id="3.30.70.330">
    <property type="match status" value="1"/>
</dbReference>